<keyword evidence="3" id="KW-0489">Methyltransferase</keyword>
<dbReference type="Gene3D" id="3.40.50.150">
    <property type="entry name" value="Vaccinia Virus protein VP39"/>
    <property type="match status" value="1"/>
</dbReference>
<dbReference type="GO" id="GO:0032259">
    <property type="term" value="P:methylation"/>
    <property type="evidence" value="ECO:0007669"/>
    <property type="project" value="UniProtKB-KW"/>
</dbReference>
<dbReference type="InterPro" id="IPR013216">
    <property type="entry name" value="Methyltransf_11"/>
</dbReference>
<dbReference type="EMBL" id="QXIS01000006">
    <property type="protein sequence ID" value="RIE06649.1"/>
    <property type="molecule type" value="Genomic_DNA"/>
</dbReference>
<name>A0A398CZF4_9BACT</name>
<dbReference type="PANTHER" id="PTHR44068:SF11">
    <property type="entry name" value="GERANYL DIPHOSPHATE 2-C-METHYLTRANSFERASE"/>
    <property type="match status" value="1"/>
</dbReference>
<protein>
    <submittedName>
        <fullName evidence="3">Class I SAM-dependent methyltransferase</fullName>
    </submittedName>
</protein>
<feature type="domain" description="Methyltransferase type 11" evidence="2">
    <location>
        <begin position="72"/>
        <end position="169"/>
    </location>
</feature>
<keyword evidence="4" id="KW-1185">Reference proteome</keyword>
<comment type="caution">
    <text evidence="3">The sequence shown here is derived from an EMBL/GenBank/DDBJ whole genome shotgun (WGS) entry which is preliminary data.</text>
</comment>
<dbReference type="SUPFAM" id="SSF53335">
    <property type="entry name" value="S-adenosyl-L-methionine-dependent methyltransferases"/>
    <property type="match status" value="1"/>
</dbReference>
<dbReference type="Pfam" id="PF08241">
    <property type="entry name" value="Methyltransf_11"/>
    <property type="match status" value="1"/>
</dbReference>
<dbReference type="InterPro" id="IPR050447">
    <property type="entry name" value="Erg6_SMT_methyltransf"/>
</dbReference>
<dbReference type="PANTHER" id="PTHR44068">
    <property type="entry name" value="ZGC:194242"/>
    <property type="match status" value="1"/>
</dbReference>
<accession>A0A398CZF4</accession>
<evidence type="ECO:0000313" key="3">
    <source>
        <dbReference type="EMBL" id="RIE06649.1"/>
    </source>
</evidence>
<dbReference type="AlphaFoldDB" id="A0A398CZF4"/>
<reference evidence="3 4" key="1">
    <citation type="submission" date="2018-09" db="EMBL/GenBank/DDBJ databases">
        <title>Discovery and Ecogenomic Context for Candidatus Cryosericales, a Global Caldiserica Order Active in Thawing Permafrost.</title>
        <authorList>
            <person name="Martinez M.A."/>
            <person name="Woodcroft B.J."/>
            <person name="Ignacio Espinoza J.C."/>
            <person name="Zayed A."/>
            <person name="Singleton C.M."/>
            <person name="Boyd J."/>
            <person name="Li Y.-F."/>
            <person name="Purvine S."/>
            <person name="Maughan H."/>
            <person name="Hodgkins S.B."/>
            <person name="Anderson D."/>
            <person name="Sederholm M."/>
            <person name="Temperton B."/>
            <person name="Saleska S.R."/>
            <person name="Tyson G.W."/>
            <person name="Rich V.I."/>
        </authorList>
    </citation>
    <scope>NUCLEOTIDE SEQUENCE [LARGE SCALE GENOMIC DNA]</scope>
    <source>
        <strain evidence="3 4">SMC7</strain>
    </source>
</reference>
<keyword evidence="1 3" id="KW-0808">Transferase</keyword>
<gene>
    <name evidence="3" type="ORF">SMC7_01180</name>
</gene>
<dbReference type="OrthoDB" id="9810615at2"/>
<evidence type="ECO:0000313" key="4">
    <source>
        <dbReference type="Proteomes" id="UP000266328"/>
    </source>
</evidence>
<sequence length="289" mass="33212">MAQMKLEYRSSIGVESLIALNRCFKRPIHPFNLEDEGKETFAEWEFEQSKRLNSYYLPEIDLLKEIQGKTILDIGAGSGGKTTFYALSGAKRLTGIDTEERFIMQARDFASSKNAKDIDFIVANAETMPFQNASFDMCVMNDVFEHLSKPEVVLKEVNRVLKPHGKVFINSPPYFHPYGAHLTDLIGIPYVHLLFPEPVLINAYKKLASETKSAEERINLRFGIVDNREQITYINKMTIARFEEIIRNQGRFKTILYKLIPLKKQVGLSLKTPFRELFTKMVVYVGEKN</sequence>
<dbReference type="Proteomes" id="UP000266328">
    <property type="component" value="Unassembled WGS sequence"/>
</dbReference>
<dbReference type="InterPro" id="IPR029063">
    <property type="entry name" value="SAM-dependent_MTases_sf"/>
</dbReference>
<dbReference type="CDD" id="cd02440">
    <property type="entry name" value="AdoMet_MTases"/>
    <property type="match status" value="1"/>
</dbReference>
<evidence type="ECO:0000259" key="2">
    <source>
        <dbReference type="Pfam" id="PF08241"/>
    </source>
</evidence>
<proteinExistence type="predicted"/>
<organism evidence="3 4">
    <name type="scientific">Candidatus Cryosericum terrychapinii</name>
    <dbReference type="NCBI Taxonomy" id="2290919"/>
    <lineage>
        <taxon>Bacteria</taxon>
        <taxon>Pseudomonadati</taxon>
        <taxon>Caldisericota/Cryosericota group</taxon>
        <taxon>Candidatus Cryosericota</taxon>
        <taxon>Candidatus Cryosericia</taxon>
        <taxon>Candidatus Cryosericales</taxon>
        <taxon>Candidatus Cryosericaceae</taxon>
        <taxon>Candidatus Cryosericum</taxon>
    </lineage>
</organism>
<dbReference type="GO" id="GO:0008757">
    <property type="term" value="F:S-adenosylmethionine-dependent methyltransferase activity"/>
    <property type="evidence" value="ECO:0007669"/>
    <property type="project" value="InterPro"/>
</dbReference>
<evidence type="ECO:0000256" key="1">
    <source>
        <dbReference type="ARBA" id="ARBA00022679"/>
    </source>
</evidence>